<keyword evidence="1" id="KW-0812">Transmembrane</keyword>
<sequence>MCACVYMYACVFPCTLHACVCVCLCMYVCVCLCMCVCERQRGCEA</sequence>
<evidence type="ECO:0000256" key="1">
    <source>
        <dbReference type="SAM" id="Phobius"/>
    </source>
</evidence>
<organism evidence="3">
    <name type="scientific">Anguilla anguilla</name>
    <name type="common">European freshwater eel</name>
    <name type="synonym">Muraena anguilla</name>
    <dbReference type="NCBI Taxonomy" id="7936"/>
    <lineage>
        <taxon>Eukaryota</taxon>
        <taxon>Metazoa</taxon>
        <taxon>Chordata</taxon>
        <taxon>Craniata</taxon>
        <taxon>Vertebrata</taxon>
        <taxon>Euteleostomi</taxon>
        <taxon>Actinopterygii</taxon>
        <taxon>Neopterygii</taxon>
        <taxon>Teleostei</taxon>
        <taxon>Anguilliformes</taxon>
        <taxon>Anguillidae</taxon>
        <taxon>Anguilla</taxon>
    </lineage>
</organism>
<keyword evidence="2" id="KW-0732">Signal</keyword>
<keyword evidence="1" id="KW-0472">Membrane</keyword>
<reference evidence="3" key="2">
    <citation type="journal article" date="2015" name="Fish Shellfish Immunol.">
        <title>Early steps in the European eel (Anguilla anguilla)-Vibrio vulnificus interaction in the gills: Role of the RtxA13 toxin.</title>
        <authorList>
            <person name="Callol A."/>
            <person name="Pajuelo D."/>
            <person name="Ebbesson L."/>
            <person name="Teles M."/>
            <person name="MacKenzie S."/>
            <person name="Amaro C."/>
        </authorList>
    </citation>
    <scope>NUCLEOTIDE SEQUENCE</scope>
</reference>
<evidence type="ECO:0000256" key="2">
    <source>
        <dbReference type="SAM" id="SignalP"/>
    </source>
</evidence>
<dbReference type="AlphaFoldDB" id="A0A0E9XWA5"/>
<evidence type="ECO:0000313" key="3">
    <source>
        <dbReference type="EMBL" id="JAI05974.1"/>
    </source>
</evidence>
<name>A0A0E9XWA5_ANGAN</name>
<feature type="chain" id="PRO_5002435643" evidence="2">
    <location>
        <begin position="19"/>
        <end position="45"/>
    </location>
</feature>
<feature type="transmembrane region" description="Helical" evidence="1">
    <location>
        <begin position="6"/>
        <end position="37"/>
    </location>
</feature>
<keyword evidence="1" id="KW-1133">Transmembrane helix</keyword>
<dbReference type="EMBL" id="GBXM01002604">
    <property type="protein sequence ID" value="JAI05974.1"/>
    <property type="molecule type" value="Transcribed_RNA"/>
</dbReference>
<reference evidence="3" key="1">
    <citation type="submission" date="2014-11" db="EMBL/GenBank/DDBJ databases">
        <authorList>
            <person name="Amaro Gonzalez C."/>
        </authorList>
    </citation>
    <scope>NUCLEOTIDE SEQUENCE</scope>
</reference>
<protein>
    <submittedName>
        <fullName evidence="3">Uncharacterized protein</fullName>
    </submittedName>
</protein>
<accession>A0A0E9XWA5</accession>
<feature type="signal peptide" evidence="2">
    <location>
        <begin position="1"/>
        <end position="18"/>
    </location>
</feature>
<proteinExistence type="predicted"/>